<proteinExistence type="predicted"/>
<dbReference type="Proteomes" id="UP000014155">
    <property type="component" value="Unassembled WGS sequence"/>
</dbReference>
<comment type="caution">
    <text evidence="1">The sequence shown here is derived from an EMBL/GenBank/DDBJ whole genome shotgun (WGS) entry which is preliminary data.</text>
</comment>
<gene>
    <name evidence="1" type="ORF">CTER_1767</name>
</gene>
<dbReference type="RefSeq" id="WP_004625362.1">
    <property type="nucleotide sequence ID" value="NZ_AORV01000028.1"/>
</dbReference>
<sequence length="70" mass="7926">MKFGKISFSVSFLRSLTLKNQGVWGRNPPIPYKKRPFFGADMYGRNSRVTHPTEYSLPAKLAAGDMEKFG</sequence>
<organism evidence="1 2">
    <name type="scientific">Ruminiclostridium cellobioparum subsp. termitidis CT1112</name>
    <dbReference type="NCBI Taxonomy" id="1195236"/>
    <lineage>
        <taxon>Bacteria</taxon>
        <taxon>Bacillati</taxon>
        <taxon>Bacillota</taxon>
        <taxon>Clostridia</taxon>
        <taxon>Eubacteriales</taxon>
        <taxon>Oscillospiraceae</taxon>
        <taxon>Ruminiclostridium</taxon>
    </lineage>
</organism>
<keyword evidence="2" id="KW-1185">Reference proteome</keyword>
<protein>
    <submittedName>
        <fullName evidence="1">Uncharacterized protein</fullName>
    </submittedName>
</protein>
<dbReference type="AlphaFoldDB" id="S0FKK1"/>
<dbReference type="PATRIC" id="fig|1195236.3.peg.2090"/>
<evidence type="ECO:0000313" key="2">
    <source>
        <dbReference type="Proteomes" id="UP000014155"/>
    </source>
</evidence>
<evidence type="ECO:0000313" key="1">
    <source>
        <dbReference type="EMBL" id="EMS72367.1"/>
    </source>
</evidence>
<accession>S0FKK1</accession>
<dbReference type="STRING" id="1195236.CTER_1767"/>
<dbReference type="EMBL" id="AORV01000028">
    <property type="protein sequence ID" value="EMS72367.1"/>
    <property type="molecule type" value="Genomic_DNA"/>
</dbReference>
<reference evidence="1 2" key="1">
    <citation type="journal article" date="2013" name="Genome Announc.">
        <title>Draft Genome Sequence of the Cellulolytic, Mesophilic, Anaerobic Bacterium Clostridium termitidis Strain CT1112 (DSM 5398).</title>
        <authorList>
            <person name="Lal S."/>
            <person name="Ramachandran U."/>
            <person name="Zhang X."/>
            <person name="Munir R."/>
            <person name="Sparling R."/>
            <person name="Levin D.B."/>
        </authorList>
    </citation>
    <scope>NUCLEOTIDE SEQUENCE [LARGE SCALE GENOMIC DNA]</scope>
    <source>
        <strain evidence="1 2">CT1112</strain>
    </source>
</reference>
<name>S0FKK1_RUMCE</name>